<dbReference type="Proteomes" id="UP001156691">
    <property type="component" value="Unassembled WGS sequence"/>
</dbReference>
<reference evidence="2" key="1">
    <citation type="journal article" date="2019" name="Int. J. Syst. Evol. Microbiol.">
        <title>The Global Catalogue of Microorganisms (GCM) 10K type strain sequencing project: providing services to taxonomists for standard genome sequencing and annotation.</title>
        <authorList>
            <consortium name="The Broad Institute Genomics Platform"/>
            <consortium name="The Broad Institute Genome Sequencing Center for Infectious Disease"/>
            <person name="Wu L."/>
            <person name="Ma J."/>
        </authorList>
    </citation>
    <scope>NUCLEOTIDE SEQUENCE [LARGE SCALE GENOMIC DNA]</scope>
    <source>
        <strain evidence="2">NBRC 112416</strain>
    </source>
</reference>
<organism evidence="1 2">
    <name type="scientific">Devosia nitrariae</name>
    <dbReference type="NCBI Taxonomy" id="2071872"/>
    <lineage>
        <taxon>Bacteria</taxon>
        <taxon>Pseudomonadati</taxon>
        <taxon>Pseudomonadota</taxon>
        <taxon>Alphaproteobacteria</taxon>
        <taxon>Hyphomicrobiales</taxon>
        <taxon>Devosiaceae</taxon>
        <taxon>Devosia</taxon>
    </lineage>
</organism>
<name>A0ABQ5W1P6_9HYPH</name>
<proteinExistence type="predicted"/>
<dbReference type="InterPro" id="IPR011009">
    <property type="entry name" value="Kinase-like_dom_sf"/>
</dbReference>
<sequence>MTGKVVIPVEVRQRAAAAGDVGRRWLDALPDLVVGLERDWGITVGDPFHGGSAGLVARATNAAGEAVVLKLGSPAHDNFASEVAVLRIAAGRGYANLLNYDAPRRAMLLERLGPILHELGLPIARRIEIICETLRQAWPPAPDPAGLQSAAQKARHLAGLIAKWQQQLGEPCSGRVVAQAMAFATDRESAFDPARAVILHGDAHDHNALQTLDGAGFKFVDPDPLFGERAYDIAISMRSWTDELLAGDPVRLGLDRCKQLADLTGEAPGAIWQWGFLERVSSGLFLLVLGRFDEGRRMLAVAETWAAVGA</sequence>
<gene>
    <name evidence="1" type="ORF">GCM10010862_10710</name>
</gene>
<dbReference type="Gene3D" id="1.10.510.10">
    <property type="entry name" value="Transferase(Phosphotransferase) domain 1"/>
    <property type="match status" value="1"/>
</dbReference>
<comment type="caution">
    <text evidence="1">The sequence shown here is derived from an EMBL/GenBank/DDBJ whole genome shotgun (WGS) entry which is preliminary data.</text>
</comment>
<evidence type="ECO:0000313" key="1">
    <source>
        <dbReference type="EMBL" id="GLQ53812.1"/>
    </source>
</evidence>
<evidence type="ECO:0000313" key="2">
    <source>
        <dbReference type="Proteomes" id="UP001156691"/>
    </source>
</evidence>
<accession>A0ABQ5W1P6</accession>
<dbReference type="InterPro" id="IPR006748">
    <property type="entry name" value="NH2Glyco/OHUrea_AB-resist_kin"/>
</dbReference>
<protein>
    <submittedName>
        <fullName evidence="1">Streptomycin 6-kinase</fullName>
    </submittedName>
</protein>
<dbReference type="SUPFAM" id="SSF56112">
    <property type="entry name" value="Protein kinase-like (PK-like)"/>
    <property type="match status" value="1"/>
</dbReference>
<dbReference type="Pfam" id="PF04655">
    <property type="entry name" value="APH_6_hur"/>
    <property type="match status" value="1"/>
</dbReference>
<keyword evidence="2" id="KW-1185">Reference proteome</keyword>
<dbReference type="EMBL" id="BSNS01000007">
    <property type="protein sequence ID" value="GLQ53812.1"/>
    <property type="molecule type" value="Genomic_DNA"/>
</dbReference>
<dbReference type="RefSeq" id="WP_284339265.1">
    <property type="nucleotide sequence ID" value="NZ_BSNS01000007.1"/>
</dbReference>